<dbReference type="HOGENOM" id="CLU_3155206_0_0_11"/>
<gene>
    <name evidence="1" type="ordered locus">Namu_2580</name>
</gene>
<sequence length="48" mass="5453">MTDEVRVRHVGGDRFTVGIREHTVPSSYVTATCRPSAGDWCREAYRRA</sequence>
<protein>
    <submittedName>
        <fullName evidence="1">Uncharacterized protein</fullName>
    </submittedName>
</protein>
<name>C8X7I1_NAKMY</name>
<reference evidence="1 2" key="2">
    <citation type="journal article" date="2010" name="Stand. Genomic Sci.">
        <title>Complete genome sequence of Nakamurella multipartita type strain (Y-104).</title>
        <authorList>
            <person name="Tice H."/>
            <person name="Mayilraj S."/>
            <person name="Sims D."/>
            <person name="Lapidus A."/>
            <person name="Nolan M."/>
            <person name="Lucas S."/>
            <person name="Glavina Del Rio T."/>
            <person name="Copeland A."/>
            <person name="Cheng J.F."/>
            <person name="Meincke L."/>
            <person name="Bruce D."/>
            <person name="Goodwin L."/>
            <person name="Pitluck S."/>
            <person name="Ivanova N."/>
            <person name="Mavromatis K."/>
            <person name="Ovchinnikova G."/>
            <person name="Pati A."/>
            <person name="Chen A."/>
            <person name="Palaniappan K."/>
            <person name="Land M."/>
            <person name="Hauser L."/>
            <person name="Chang Y.J."/>
            <person name="Jeffries C.D."/>
            <person name="Detter J.C."/>
            <person name="Brettin T."/>
            <person name="Rohde M."/>
            <person name="Goker M."/>
            <person name="Bristow J."/>
            <person name="Eisen J.A."/>
            <person name="Markowitz V."/>
            <person name="Hugenholtz P."/>
            <person name="Kyrpides N.C."/>
            <person name="Klenk H.P."/>
            <person name="Chen F."/>
        </authorList>
    </citation>
    <scope>NUCLEOTIDE SEQUENCE [LARGE SCALE GENOMIC DNA]</scope>
    <source>
        <strain evidence="2">ATCC 700099 / DSM 44233 / CIP 104796 / JCM 9543 / NBRC 105858 / Y-104</strain>
    </source>
</reference>
<accession>C8X7I1</accession>
<evidence type="ECO:0000313" key="2">
    <source>
        <dbReference type="Proteomes" id="UP000002218"/>
    </source>
</evidence>
<keyword evidence="2" id="KW-1185">Reference proteome</keyword>
<dbReference type="AlphaFoldDB" id="C8X7I1"/>
<organism evidence="1 2">
    <name type="scientific">Nakamurella multipartita (strain ATCC 700099 / DSM 44233 / CIP 104796 / JCM 9543 / NBRC 105858 / Y-104)</name>
    <name type="common">Microsphaera multipartita</name>
    <dbReference type="NCBI Taxonomy" id="479431"/>
    <lineage>
        <taxon>Bacteria</taxon>
        <taxon>Bacillati</taxon>
        <taxon>Actinomycetota</taxon>
        <taxon>Actinomycetes</taxon>
        <taxon>Nakamurellales</taxon>
        <taxon>Nakamurellaceae</taxon>
        <taxon>Nakamurella</taxon>
    </lineage>
</organism>
<dbReference type="KEGG" id="nml:Namu_2580"/>
<dbReference type="EMBL" id="CP001737">
    <property type="protein sequence ID" value="ACV78934.1"/>
    <property type="molecule type" value="Genomic_DNA"/>
</dbReference>
<evidence type="ECO:0000313" key="1">
    <source>
        <dbReference type="EMBL" id="ACV78934.1"/>
    </source>
</evidence>
<dbReference type="Proteomes" id="UP000002218">
    <property type="component" value="Chromosome"/>
</dbReference>
<proteinExistence type="predicted"/>
<dbReference type="InParanoid" id="C8X7I1"/>
<reference evidence="2" key="1">
    <citation type="submission" date="2009-09" db="EMBL/GenBank/DDBJ databases">
        <title>The complete genome of Nakamurella multipartita DSM 44233.</title>
        <authorList>
            <consortium name="US DOE Joint Genome Institute (JGI-PGF)"/>
            <person name="Lucas S."/>
            <person name="Copeland A."/>
            <person name="Lapidus A."/>
            <person name="Glavina del Rio T."/>
            <person name="Dalin E."/>
            <person name="Tice H."/>
            <person name="Bruce D."/>
            <person name="Goodwin L."/>
            <person name="Pitluck S."/>
            <person name="Kyrpides N."/>
            <person name="Mavromatis K."/>
            <person name="Ivanova N."/>
            <person name="Ovchinnikova G."/>
            <person name="Sims D."/>
            <person name="Meincke L."/>
            <person name="Brettin T."/>
            <person name="Detter J.C."/>
            <person name="Han C."/>
            <person name="Larimer F."/>
            <person name="Land M."/>
            <person name="Hauser L."/>
            <person name="Markowitz V."/>
            <person name="Cheng J.-F."/>
            <person name="Hugenholtz P."/>
            <person name="Woyke T."/>
            <person name="Wu D."/>
            <person name="Klenk H.-P."/>
            <person name="Eisen J.A."/>
        </authorList>
    </citation>
    <scope>NUCLEOTIDE SEQUENCE [LARGE SCALE GENOMIC DNA]</scope>
    <source>
        <strain evidence="2">ATCC 700099 / DSM 44233 / CIP 104796 / JCM 9543 / NBRC 105858 / Y-104</strain>
    </source>
</reference>